<name>A0ABU4MYD0_9ACTN</name>
<reference evidence="1 2" key="1">
    <citation type="journal article" date="2023" name="Microb. Genom.">
        <title>Mesoterricola silvestris gen. nov., sp. nov., Mesoterricola sediminis sp. nov., Geothrix oryzae sp. nov., Geothrix edaphica sp. nov., Geothrix rubra sp. nov., and Geothrix limicola sp. nov., six novel members of Acidobacteriota isolated from soils.</title>
        <authorList>
            <person name="Weisberg A.J."/>
            <person name="Pearce E."/>
            <person name="Kramer C.G."/>
            <person name="Chang J.H."/>
            <person name="Clarke C.R."/>
        </authorList>
    </citation>
    <scope>NUCLEOTIDE SEQUENCE [LARGE SCALE GENOMIC DNA]</scope>
    <source>
        <strain evidence="1 2">NE20-4-1</strain>
    </source>
</reference>
<comment type="caution">
    <text evidence="1">The sequence shown here is derived from an EMBL/GenBank/DDBJ whole genome shotgun (WGS) entry which is preliminary data.</text>
</comment>
<organism evidence="1 2">
    <name type="scientific">Streptomyces caniscabiei</name>
    <dbReference type="NCBI Taxonomy" id="2746961"/>
    <lineage>
        <taxon>Bacteria</taxon>
        <taxon>Bacillati</taxon>
        <taxon>Actinomycetota</taxon>
        <taxon>Actinomycetes</taxon>
        <taxon>Kitasatosporales</taxon>
        <taxon>Streptomycetaceae</taxon>
        <taxon>Streptomyces</taxon>
    </lineage>
</organism>
<dbReference type="EMBL" id="JARAWJ010000039">
    <property type="protein sequence ID" value="MDX3042520.1"/>
    <property type="molecule type" value="Genomic_DNA"/>
</dbReference>
<gene>
    <name evidence="1" type="ORF">PV383_35865</name>
</gene>
<accession>A0ABU4MYD0</accession>
<proteinExistence type="predicted"/>
<dbReference type="Proteomes" id="UP001282474">
    <property type="component" value="Unassembled WGS sequence"/>
</dbReference>
<feature type="non-terminal residue" evidence="1">
    <location>
        <position position="987"/>
    </location>
</feature>
<dbReference type="Gene3D" id="1.20.1170.10">
    <property type="match status" value="1"/>
</dbReference>
<evidence type="ECO:0008006" key="3">
    <source>
        <dbReference type="Google" id="ProtNLM"/>
    </source>
</evidence>
<keyword evidence="2" id="KW-1185">Reference proteome</keyword>
<sequence>MSQWNLSVRLDARGSSLGRTLRQDAQSARALTRDIAAVRREIRALRAEAARRIDLNVRINANNSGTQTTQRSINQLGRTATTTRAQLGRMSGQSRTTARDLRRLADEATRVARQLQRVDRDIQVRISLDDGNIARRSAATAAALNSVRDAAQDTGRALLSLAARARITARQLDDLTDSARRSNTALRGLDRRSQSLDGRLSSLSTRTRTLRSDMDDLDGSVTRVSGRLGGLRGNIGTLNQAANRSSGGTRRLMMAAVGLATALIPIGASLAPIAAGLGAAGAGTIAYGLAIASQVAQIAEASDAQKKYNDAVREHGRGSQEAAKAQLAQQQILSEMTPETREAAAALGVLKDEYRDWSDELSGDTMPVVTKSLQLFTAALPKASPMVRGMSDELEHLLDVAAGGMQTPGFDRFVDKLDDTASGALARMTSGLVNFTQALDTGQINSDVEEFFDFAHEVGPEVADTLSSIARACLHLLVAASDMGVSVLGAVDTVADLINAVPEEALSTFIQAYAALKLLSLGIGLVGSAASAGAVARLAAYFAVMRAAGVGTTLRATAASMTRTQKAAVGLGVLAIAAIGIDRLADSARGAPPDVDRLTTSLKNLSRTGEFTGELKKTFGSVDGLVKKFKQLEQSTKDQEEYVDSFGKHGVGALDDLRRSAYELFDDFRSGEDSLSALEDDFKGLDEALATMASSGYADQAAADFKTMETALKEAGYSTKEISEVFPEYTDAVAALKAEQDLAAQGMGVFGQQAIATKGKLDAQKASADGLRASIVALNDVNRAAGSAMSAFEQSIDDATKAAKDHAGVLKMRDGELDLGSDKARDAEKVLSALAANTDAAATAAREQGKSWKYVNGIYDEGRDTFIKAADDMGLTREQAELLADSYLKIPDKKSTLLEMRTEDAVAGLDAVIRKIEDTPNAKSVKVDALTSDAVALLESLGFTVTELPDGQFEVTADTGSAKGKLDSLKETRDGIEDKTIVLDAVT</sequence>
<protein>
    <recommendedName>
        <fullName evidence="3">Chromosome partition protein Smc</fullName>
    </recommendedName>
</protein>
<evidence type="ECO:0000313" key="2">
    <source>
        <dbReference type="Proteomes" id="UP001282474"/>
    </source>
</evidence>
<evidence type="ECO:0000313" key="1">
    <source>
        <dbReference type="EMBL" id="MDX3042520.1"/>
    </source>
</evidence>